<gene>
    <name evidence="1" type="ORF">FRX31_007977</name>
</gene>
<keyword evidence="2" id="KW-1185">Reference proteome</keyword>
<reference evidence="1 2" key="1">
    <citation type="submission" date="2020-06" db="EMBL/GenBank/DDBJ databases">
        <title>Transcriptomic and genomic resources for Thalictrum thalictroides and T. hernandezii: Facilitating candidate gene discovery in an emerging model plant lineage.</title>
        <authorList>
            <person name="Arias T."/>
            <person name="Riano-Pachon D.M."/>
            <person name="Di Stilio V.S."/>
        </authorList>
    </citation>
    <scope>NUCLEOTIDE SEQUENCE [LARGE SCALE GENOMIC DNA]</scope>
    <source>
        <strain evidence="2">cv. WT478/WT964</strain>
        <tissue evidence="1">Leaves</tissue>
    </source>
</reference>
<dbReference type="AlphaFoldDB" id="A0A7J6WYA9"/>
<proteinExistence type="predicted"/>
<comment type="caution">
    <text evidence="1">The sequence shown here is derived from an EMBL/GenBank/DDBJ whole genome shotgun (WGS) entry which is preliminary data.</text>
</comment>
<evidence type="ECO:0000313" key="2">
    <source>
        <dbReference type="Proteomes" id="UP000554482"/>
    </source>
</evidence>
<dbReference type="Proteomes" id="UP000554482">
    <property type="component" value="Unassembled WGS sequence"/>
</dbReference>
<organism evidence="1 2">
    <name type="scientific">Thalictrum thalictroides</name>
    <name type="common">Rue-anemone</name>
    <name type="synonym">Anemone thalictroides</name>
    <dbReference type="NCBI Taxonomy" id="46969"/>
    <lineage>
        <taxon>Eukaryota</taxon>
        <taxon>Viridiplantae</taxon>
        <taxon>Streptophyta</taxon>
        <taxon>Embryophyta</taxon>
        <taxon>Tracheophyta</taxon>
        <taxon>Spermatophyta</taxon>
        <taxon>Magnoliopsida</taxon>
        <taxon>Ranunculales</taxon>
        <taxon>Ranunculaceae</taxon>
        <taxon>Thalictroideae</taxon>
        <taxon>Thalictrum</taxon>
    </lineage>
</organism>
<protein>
    <submittedName>
        <fullName evidence="1">Uncharacterized protein</fullName>
    </submittedName>
</protein>
<evidence type="ECO:0000313" key="1">
    <source>
        <dbReference type="EMBL" id="KAF5202436.1"/>
    </source>
</evidence>
<name>A0A7J6WYA9_THATH</name>
<dbReference type="EMBL" id="JABWDY010008118">
    <property type="protein sequence ID" value="KAF5202436.1"/>
    <property type="molecule type" value="Genomic_DNA"/>
</dbReference>
<accession>A0A7J6WYA9</accession>
<sequence>MALYLPVKSSMPSVDCCLSWSNRLAIRNYNNNLGVSADKQPPFLTQQHDPTYLTVAAYHYAMGGHQFLPHG</sequence>